<dbReference type="GO" id="GO:0009450">
    <property type="term" value="P:gamma-aminobutyric acid catabolic process"/>
    <property type="evidence" value="ECO:0007669"/>
    <property type="project" value="TreeGrafter"/>
</dbReference>
<dbReference type="InterPro" id="IPR012394">
    <property type="entry name" value="Aldehyde_DH_NAD(P)"/>
</dbReference>
<dbReference type="GO" id="GO:0006081">
    <property type="term" value="P:aldehyde metabolic process"/>
    <property type="evidence" value="ECO:0007669"/>
    <property type="project" value="InterPro"/>
</dbReference>
<dbReference type="PROSITE" id="PS00687">
    <property type="entry name" value="ALDEHYDE_DEHYDR_GLU"/>
    <property type="match status" value="1"/>
</dbReference>
<dbReference type="PIRSF" id="PIRSF036492">
    <property type="entry name" value="ALDH"/>
    <property type="match status" value="1"/>
</dbReference>
<dbReference type="PANTHER" id="PTHR43353">
    <property type="entry name" value="SUCCINATE-SEMIALDEHYDE DEHYDROGENASE, MITOCHONDRIAL"/>
    <property type="match status" value="1"/>
</dbReference>
<protein>
    <recommendedName>
        <fullName evidence="3">Aldehyde dehydrogenase</fullName>
    </recommendedName>
</protein>
<reference evidence="8" key="1">
    <citation type="submission" date="2020-10" db="EMBL/GenBank/DDBJ databases">
        <authorList>
            <person name="Gilroy R."/>
        </authorList>
    </citation>
    <scope>NUCLEOTIDE SEQUENCE</scope>
    <source>
        <strain evidence="8">ChiGjej1B1-24693</strain>
    </source>
</reference>
<dbReference type="Pfam" id="PF00171">
    <property type="entry name" value="Aldedh"/>
    <property type="match status" value="1"/>
</dbReference>
<comment type="caution">
    <text evidence="8">The sequence shown here is derived from an EMBL/GenBank/DDBJ whole genome shotgun (WGS) entry which is preliminary data.</text>
</comment>
<evidence type="ECO:0000256" key="4">
    <source>
        <dbReference type="PIRSR" id="PIRSR036492-1"/>
    </source>
</evidence>
<dbReference type="InterPro" id="IPR029510">
    <property type="entry name" value="Ald_DH_CS_GLU"/>
</dbReference>
<dbReference type="GO" id="GO:0004777">
    <property type="term" value="F:succinate-semialdehyde dehydrogenase (NAD+) activity"/>
    <property type="evidence" value="ECO:0007669"/>
    <property type="project" value="TreeGrafter"/>
</dbReference>
<dbReference type="InterPro" id="IPR016163">
    <property type="entry name" value="Ald_DH_C"/>
</dbReference>
<dbReference type="PROSITE" id="PS00070">
    <property type="entry name" value="ALDEHYDE_DEHYDR_CYS"/>
    <property type="match status" value="1"/>
</dbReference>
<evidence type="ECO:0000313" key="9">
    <source>
        <dbReference type="Proteomes" id="UP000886842"/>
    </source>
</evidence>
<accession>A0A9D1GWQ5</accession>
<dbReference type="InterPro" id="IPR016160">
    <property type="entry name" value="Ald_DH_CS_CYS"/>
</dbReference>
<dbReference type="EMBL" id="DVLP01000185">
    <property type="protein sequence ID" value="HIT75143.1"/>
    <property type="molecule type" value="Genomic_DNA"/>
</dbReference>
<keyword evidence="2 3" id="KW-0560">Oxidoreductase</keyword>
<evidence type="ECO:0000313" key="8">
    <source>
        <dbReference type="EMBL" id="HIT75143.1"/>
    </source>
</evidence>
<dbReference type="InterPro" id="IPR015590">
    <property type="entry name" value="Aldehyde_DH_dom"/>
</dbReference>
<comment type="similarity">
    <text evidence="1 3 6">Belongs to the aldehyde dehydrogenase family.</text>
</comment>
<organism evidence="8 9">
    <name type="scientific">Candidatus Avipropionibacterium avicola</name>
    <dbReference type="NCBI Taxonomy" id="2840701"/>
    <lineage>
        <taxon>Bacteria</taxon>
        <taxon>Bacillati</taxon>
        <taxon>Actinomycetota</taxon>
        <taxon>Actinomycetes</taxon>
        <taxon>Propionibacteriales</taxon>
        <taxon>Propionibacteriaceae</taxon>
        <taxon>Propionibacteriaceae incertae sedis</taxon>
        <taxon>Candidatus Avipropionibacterium</taxon>
    </lineage>
</organism>
<feature type="active site" evidence="4">
    <location>
        <position position="241"/>
    </location>
</feature>
<dbReference type="Proteomes" id="UP000886842">
    <property type="component" value="Unassembled WGS sequence"/>
</dbReference>
<dbReference type="InterPro" id="IPR016162">
    <property type="entry name" value="Ald_DH_N"/>
</dbReference>
<evidence type="ECO:0000259" key="7">
    <source>
        <dbReference type="Pfam" id="PF00171"/>
    </source>
</evidence>
<dbReference type="InterPro" id="IPR050740">
    <property type="entry name" value="Aldehyde_DH_Superfamily"/>
</dbReference>
<dbReference type="Gene3D" id="3.40.605.10">
    <property type="entry name" value="Aldehyde Dehydrogenase, Chain A, domain 1"/>
    <property type="match status" value="1"/>
</dbReference>
<dbReference type="InterPro" id="IPR016161">
    <property type="entry name" value="Ald_DH/histidinol_DH"/>
</dbReference>
<dbReference type="PANTHER" id="PTHR43353:SF6">
    <property type="entry name" value="CYTOPLASMIC ALDEHYDE DEHYDROGENASE (EUROFUNG)"/>
    <property type="match status" value="1"/>
</dbReference>
<reference evidence="8" key="2">
    <citation type="journal article" date="2021" name="PeerJ">
        <title>Extensive microbial diversity within the chicken gut microbiome revealed by metagenomics and culture.</title>
        <authorList>
            <person name="Gilroy R."/>
            <person name="Ravi A."/>
            <person name="Getino M."/>
            <person name="Pursley I."/>
            <person name="Horton D.L."/>
            <person name="Alikhan N.F."/>
            <person name="Baker D."/>
            <person name="Gharbi K."/>
            <person name="Hall N."/>
            <person name="Watson M."/>
            <person name="Adriaenssens E.M."/>
            <person name="Foster-Nyarko E."/>
            <person name="Jarju S."/>
            <person name="Secka A."/>
            <person name="Antonio M."/>
            <person name="Oren A."/>
            <person name="Chaudhuri R.R."/>
            <person name="La Ragione R."/>
            <person name="Hildebrand F."/>
            <person name="Pallen M.J."/>
        </authorList>
    </citation>
    <scope>NUCLEOTIDE SEQUENCE</scope>
    <source>
        <strain evidence="8">ChiGjej1B1-24693</strain>
    </source>
</reference>
<evidence type="ECO:0000256" key="2">
    <source>
        <dbReference type="ARBA" id="ARBA00023002"/>
    </source>
</evidence>
<evidence type="ECO:0000256" key="3">
    <source>
        <dbReference type="PIRNR" id="PIRNR036492"/>
    </source>
</evidence>
<dbReference type="AlphaFoldDB" id="A0A9D1GWQ5"/>
<feature type="active site" evidence="4 5">
    <location>
        <position position="207"/>
    </location>
</feature>
<evidence type="ECO:0000256" key="1">
    <source>
        <dbReference type="ARBA" id="ARBA00009986"/>
    </source>
</evidence>
<gene>
    <name evidence="8" type="ORF">IAA98_06135</name>
</gene>
<dbReference type="Gene3D" id="3.40.309.10">
    <property type="entry name" value="Aldehyde Dehydrogenase, Chain A, domain 2"/>
    <property type="match status" value="1"/>
</dbReference>
<feature type="domain" description="Aldehyde dehydrogenase" evidence="7">
    <location>
        <begin position="2"/>
        <end position="429"/>
    </location>
</feature>
<sequence length="464" mass="49080">MDEVVRIAREAAHWWQGLTPAERRRRLLGFKHHLVAELDQLVEVIRAEAGKPVHDATVEALLSITHLDWAARHAAAVMRRRPVRSGLLGANQAASVGREPYGVVAVIGPWNYPLFTPGGSIWYALAAGNAVVFKPSEFTPGVGELLARLWWRAVPEHPVLQTVTGDGAVGSALIDAGVDKVAFTGSTRTASAVMARAAETLTPVVLECGGKDAMLVAEDADLAAAARSAVYGSFSNAGQTCVGVKRVYVVDTVAEGFLAALDDELVGVVAGPEPDASYGPMVMPGADEQVTTHLRDAVEHGGTVRHGGAGAVRAPYVDPIVVVDVDEDSAAVQQETFGPLLVVNRVRDLDDAVARANAVPLGLAASVFTADRATARRVAAALRCGTVMVNSALAFMAVPTLPFGGRGDSGFGRIHGVEGITEFSVAKSVSRQRFGLPVDVMTVRPTPSTTRLLRQFVRLRHGRH</sequence>
<proteinExistence type="inferred from homology"/>
<evidence type="ECO:0000256" key="6">
    <source>
        <dbReference type="RuleBase" id="RU003345"/>
    </source>
</evidence>
<name>A0A9D1GWQ5_9ACTN</name>
<dbReference type="SUPFAM" id="SSF53720">
    <property type="entry name" value="ALDH-like"/>
    <property type="match status" value="1"/>
</dbReference>
<evidence type="ECO:0000256" key="5">
    <source>
        <dbReference type="PROSITE-ProRule" id="PRU10007"/>
    </source>
</evidence>